<sequence>MIFTRRSLVDISCLVDDRLGLVAVRYPELLEKLDVDAYRLRITEVWAKIIGIDNFVEEYATRDIEVLKASLPTQFIKAFRERLEEDLLAIKLSAPIERPTVTINLYPYSHLNVTERNEFKQVFTELFPMVQVNVVCISLEDLTPEYLRSTWDGWFTYDFYPWMKANAKRLGNRIPRFVIHRPGILTDELTPETIEAIKRDKADPFTESKKFLAEYVAVETLKAELFCHVPGLDIMPKRSI</sequence>
<dbReference type="GeneID" id="29061805"/>
<proteinExistence type="predicted"/>
<dbReference type="Proteomes" id="UP000201594">
    <property type="component" value="Segment"/>
</dbReference>
<dbReference type="EMBL" id="KX397367">
    <property type="protein sequence ID" value="ANZ49051.1"/>
    <property type="molecule type" value="Genomic_DNA"/>
</dbReference>
<evidence type="ECO:0000313" key="2">
    <source>
        <dbReference type="Proteomes" id="UP000201594"/>
    </source>
</evidence>
<dbReference type="RefSeq" id="YP_009278514.1">
    <property type="nucleotide sequence ID" value="NC_031007.1"/>
</dbReference>
<organism evidence="1 2">
    <name type="scientific">Erwinia phage vB_EamM_EarlPhillipIV</name>
    <dbReference type="NCBI Taxonomy" id="1883372"/>
    <lineage>
        <taxon>Viruses</taxon>
        <taxon>Duplodnaviria</taxon>
        <taxon>Heunggongvirae</taxon>
        <taxon>Uroviricota</taxon>
        <taxon>Caudoviricetes</taxon>
        <taxon>Chimalliviridae</taxon>
        <taxon>Derbicusvirus</taxon>
        <taxon>Derbicusvirus derbicus</taxon>
    </lineage>
</organism>
<protein>
    <submittedName>
        <fullName evidence="1">Uncharacterized protein</fullName>
    </submittedName>
</protein>
<accession>A0A1B2ICS0</accession>
<reference evidence="1 2" key="1">
    <citation type="submission" date="2016-06" db="EMBL/GenBank/DDBJ databases">
        <authorList>
            <person name="Kjaerup R.B."/>
            <person name="Dalgaard T.S."/>
            <person name="Juul-Madsen H.R."/>
        </authorList>
    </citation>
    <scope>NUCLEOTIDE SEQUENCE [LARGE SCALE GENOMIC DNA]</scope>
</reference>
<gene>
    <name evidence="1" type="ORF">EARLPHILLIPIV_202</name>
</gene>
<dbReference type="KEGG" id="vg:29061805"/>
<name>A0A1B2ICS0_9CAUD</name>
<dbReference type="OrthoDB" id="12251at10239"/>
<evidence type="ECO:0000313" key="1">
    <source>
        <dbReference type="EMBL" id="ANZ49051.1"/>
    </source>
</evidence>